<keyword evidence="1 3" id="KW-0808">Transferase</keyword>
<keyword evidence="4" id="KW-1185">Reference proteome</keyword>
<evidence type="ECO:0000313" key="3">
    <source>
        <dbReference type="EMBL" id="SMO48934.1"/>
    </source>
</evidence>
<feature type="domain" description="4'-phosphopantetheinyl transferase" evidence="2">
    <location>
        <begin position="118"/>
        <end position="186"/>
    </location>
</feature>
<dbReference type="AlphaFoldDB" id="A0A521BP60"/>
<dbReference type="EMBL" id="FXTJ01000001">
    <property type="protein sequence ID" value="SMO48934.1"/>
    <property type="molecule type" value="Genomic_DNA"/>
</dbReference>
<dbReference type="RefSeq" id="WP_142457066.1">
    <property type="nucleotide sequence ID" value="NZ_FXTJ01000001.1"/>
</dbReference>
<dbReference type="Pfam" id="PF01648">
    <property type="entry name" value="ACPS"/>
    <property type="match status" value="1"/>
</dbReference>
<accession>A0A521BP60</accession>
<dbReference type="GO" id="GO:0008897">
    <property type="term" value="F:holo-[acyl-carrier-protein] synthase activity"/>
    <property type="evidence" value="ECO:0007669"/>
    <property type="project" value="InterPro"/>
</dbReference>
<sequence>MSTRTSERLATSPALPAEITLRVLDLTDRGWDLTLAATDLTPAERERADRGAPSVRRRRVLLRSGLRRVLGFLLDVAPRDVPLQTTGGRPVLPGSGLGLSCSASEGVALVAVAAGATVGIDVQRHRDEEAAAAADEGWLSPAELARLAVLLPGPVRLRAVTRCWTQKEAVLKAEGTGLRRPPAGVETPVADIGRVGPWALAPVAVPEEYVASLACDAPLVPDRLDVVRLTPGGPR</sequence>
<dbReference type="Gene3D" id="3.90.470.20">
    <property type="entry name" value="4'-phosphopantetheinyl transferase domain"/>
    <property type="match status" value="1"/>
</dbReference>
<evidence type="ECO:0000256" key="1">
    <source>
        <dbReference type="ARBA" id="ARBA00022679"/>
    </source>
</evidence>
<dbReference type="InterPro" id="IPR008278">
    <property type="entry name" value="4-PPantetheinyl_Trfase_dom"/>
</dbReference>
<dbReference type="SUPFAM" id="SSF56214">
    <property type="entry name" value="4'-phosphopantetheinyl transferase"/>
    <property type="match status" value="2"/>
</dbReference>
<protein>
    <submittedName>
        <fullName evidence="3">4'-phosphopantetheinyl transferase superfamily protein</fullName>
    </submittedName>
</protein>
<dbReference type="InterPro" id="IPR037143">
    <property type="entry name" value="4-PPantetheinyl_Trfase_dom_sf"/>
</dbReference>
<dbReference type="GO" id="GO:0000287">
    <property type="term" value="F:magnesium ion binding"/>
    <property type="evidence" value="ECO:0007669"/>
    <property type="project" value="InterPro"/>
</dbReference>
<evidence type="ECO:0000259" key="2">
    <source>
        <dbReference type="Pfam" id="PF01648"/>
    </source>
</evidence>
<dbReference type="Proteomes" id="UP000317484">
    <property type="component" value="Unassembled WGS sequence"/>
</dbReference>
<evidence type="ECO:0000313" key="4">
    <source>
        <dbReference type="Proteomes" id="UP000317484"/>
    </source>
</evidence>
<organism evidence="3 4">
    <name type="scientific">Geodermatophilus aquaeductus</name>
    <dbReference type="NCBI Taxonomy" id="1564161"/>
    <lineage>
        <taxon>Bacteria</taxon>
        <taxon>Bacillati</taxon>
        <taxon>Actinomycetota</taxon>
        <taxon>Actinomycetes</taxon>
        <taxon>Geodermatophilales</taxon>
        <taxon>Geodermatophilaceae</taxon>
        <taxon>Geodermatophilus</taxon>
    </lineage>
</organism>
<proteinExistence type="predicted"/>
<reference evidence="3 4" key="1">
    <citation type="submission" date="2017-05" db="EMBL/GenBank/DDBJ databases">
        <authorList>
            <person name="Varghese N."/>
            <person name="Submissions S."/>
        </authorList>
    </citation>
    <scope>NUCLEOTIDE SEQUENCE [LARGE SCALE GENOMIC DNA]</scope>
    <source>
        <strain evidence="3 4">DSM 46834</strain>
    </source>
</reference>
<gene>
    <name evidence="3" type="ORF">SAMN06273567_101897</name>
</gene>
<name>A0A521BP60_9ACTN</name>